<dbReference type="PATRIC" id="fig|1137280.3.peg.1530"/>
<name>A0A072N1H3_9GAMM</name>
<dbReference type="EMBL" id="ANIE01000005">
    <property type="protein sequence ID" value="KEF31366.1"/>
    <property type="molecule type" value="Genomic_DNA"/>
</dbReference>
<gene>
    <name evidence="1" type="ORF">D777_01715</name>
</gene>
<sequence length="38" mass="4043">MGVLTGDSVAILNVVSCSMLIFFTGGVDKAYTSRVRCM</sequence>
<dbReference type="Proteomes" id="UP000035057">
    <property type="component" value="Unassembled WGS sequence"/>
</dbReference>
<organism evidence="1 2">
    <name type="scientific">Marinobacter nitratireducens</name>
    <dbReference type="NCBI Taxonomy" id="1137280"/>
    <lineage>
        <taxon>Bacteria</taxon>
        <taxon>Pseudomonadati</taxon>
        <taxon>Pseudomonadota</taxon>
        <taxon>Gammaproteobacteria</taxon>
        <taxon>Pseudomonadales</taxon>
        <taxon>Marinobacteraceae</taxon>
        <taxon>Marinobacter</taxon>
    </lineage>
</organism>
<proteinExistence type="predicted"/>
<accession>A0A072N1H3</accession>
<protein>
    <submittedName>
        <fullName evidence="1">Uncharacterized protein</fullName>
    </submittedName>
</protein>
<dbReference type="STRING" id="1137280.D777_01715"/>
<reference evidence="1 2" key="1">
    <citation type="submission" date="2012-12" db="EMBL/GenBank/DDBJ databases">
        <title>Genome assembly of Marinobacter sp. AK21.</title>
        <authorList>
            <person name="Khatri I."/>
            <person name="Kumar R."/>
            <person name="Vaidya B."/>
            <person name="Subramanian S."/>
            <person name="Pinnaka A."/>
        </authorList>
    </citation>
    <scope>NUCLEOTIDE SEQUENCE [LARGE SCALE GENOMIC DNA]</scope>
    <source>
        <strain evidence="1 2">AK21</strain>
    </source>
</reference>
<comment type="caution">
    <text evidence="1">The sequence shown here is derived from an EMBL/GenBank/DDBJ whole genome shotgun (WGS) entry which is preliminary data.</text>
</comment>
<evidence type="ECO:0000313" key="2">
    <source>
        <dbReference type="Proteomes" id="UP000035057"/>
    </source>
</evidence>
<dbReference type="AlphaFoldDB" id="A0A072N1H3"/>
<evidence type="ECO:0000313" key="1">
    <source>
        <dbReference type="EMBL" id="KEF31366.1"/>
    </source>
</evidence>
<keyword evidence="2" id="KW-1185">Reference proteome</keyword>